<accession>A0A4Z1T2Z6</accession>
<dbReference type="SUPFAM" id="SSF54928">
    <property type="entry name" value="RNA-binding domain, RBD"/>
    <property type="match status" value="1"/>
</dbReference>
<dbReference type="GO" id="GO:0003729">
    <property type="term" value="F:mRNA binding"/>
    <property type="evidence" value="ECO:0007669"/>
    <property type="project" value="TreeGrafter"/>
</dbReference>
<feature type="domain" description="XRRM" evidence="6">
    <location>
        <begin position="247"/>
        <end position="357"/>
    </location>
</feature>
<dbReference type="PROSITE" id="PS50961">
    <property type="entry name" value="HTH_LA"/>
    <property type="match status" value="1"/>
</dbReference>
<dbReference type="AlphaFoldDB" id="A0A4Z1T2Z6"/>
<dbReference type="GO" id="GO:0005634">
    <property type="term" value="C:nucleus"/>
    <property type="evidence" value="ECO:0007669"/>
    <property type="project" value="UniProtKB-SubCell"/>
</dbReference>
<dbReference type="SUPFAM" id="SSF46785">
    <property type="entry name" value="Winged helix' DNA-binding domain"/>
    <property type="match status" value="1"/>
</dbReference>
<keyword evidence="7" id="KW-0687">Ribonucleoprotein</keyword>
<dbReference type="Gene3D" id="3.30.70.330">
    <property type="match status" value="1"/>
</dbReference>
<dbReference type="CDD" id="cd07323">
    <property type="entry name" value="LAM"/>
    <property type="match status" value="1"/>
</dbReference>
<keyword evidence="2 4" id="KW-0694">RNA-binding</keyword>
<evidence type="ECO:0000313" key="8">
    <source>
        <dbReference type="Proteomes" id="UP000315496"/>
    </source>
</evidence>
<dbReference type="InterPro" id="IPR035979">
    <property type="entry name" value="RBD_domain_sf"/>
</dbReference>
<organism evidence="7 8">
    <name type="scientific">Giardia muris</name>
    <dbReference type="NCBI Taxonomy" id="5742"/>
    <lineage>
        <taxon>Eukaryota</taxon>
        <taxon>Metamonada</taxon>
        <taxon>Diplomonadida</taxon>
        <taxon>Hexamitidae</taxon>
        <taxon>Giardiinae</taxon>
        <taxon>Giardia</taxon>
    </lineage>
</organism>
<dbReference type="Pfam" id="PF08777">
    <property type="entry name" value="RRM_3"/>
    <property type="match status" value="1"/>
</dbReference>
<dbReference type="Pfam" id="PF05383">
    <property type="entry name" value="La"/>
    <property type="match status" value="1"/>
</dbReference>
<dbReference type="PANTHER" id="PTHR22792:SF140">
    <property type="entry name" value="ACHILLES, ISOFORM A"/>
    <property type="match status" value="1"/>
</dbReference>
<evidence type="ECO:0000256" key="1">
    <source>
        <dbReference type="ARBA" id="ARBA00004123"/>
    </source>
</evidence>
<dbReference type="GO" id="GO:1990904">
    <property type="term" value="C:ribonucleoprotein complex"/>
    <property type="evidence" value="ECO:0007669"/>
    <property type="project" value="UniProtKB-UniRule"/>
</dbReference>
<dbReference type="GO" id="GO:0006396">
    <property type="term" value="P:RNA processing"/>
    <property type="evidence" value="ECO:0007669"/>
    <property type="project" value="InterPro"/>
</dbReference>
<dbReference type="PANTHER" id="PTHR22792">
    <property type="entry name" value="LUPUS LA PROTEIN-RELATED"/>
    <property type="match status" value="1"/>
</dbReference>
<dbReference type="InterPro" id="IPR002344">
    <property type="entry name" value="Lupus_La"/>
</dbReference>
<evidence type="ECO:0000313" key="7">
    <source>
        <dbReference type="EMBL" id="TNJ27427.1"/>
    </source>
</evidence>
<reference evidence="7 8" key="1">
    <citation type="submission" date="2019-05" db="EMBL/GenBank/DDBJ databases">
        <title>The compact genome of Giardia muris reveals important steps in the evolution of intestinal protozoan parasites.</title>
        <authorList>
            <person name="Xu F."/>
            <person name="Jimenez-Gonzalez A."/>
            <person name="Einarsson E."/>
            <person name="Astvaldsson A."/>
            <person name="Peirasmaki D."/>
            <person name="Eckmann L."/>
            <person name="Andersson J.O."/>
            <person name="Svard S.G."/>
            <person name="Jerlstrom-Hultqvist J."/>
        </authorList>
    </citation>
    <scope>NUCLEOTIDE SEQUENCE [LARGE SCALE GENOMIC DNA]</scope>
    <source>
        <strain evidence="7 8">Roberts-Thomson</strain>
    </source>
</reference>
<dbReference type="InterPro" id="IPR036390">
    <property type="entry name" value="WH_DNA-bd_sf"/>
</dbReference>
<evidence type="ECO:0000259" key="5">
    <source>
        <dbReference type="PROSITE" id="PS50961"/>
    </source>
</evidence>
<evidence type="ECO:0000259" key="6">
    <source>
        <dbReference type="PROSITE" id="PS51939"/>
    </source>
</evidence>
<protein>
    <submittedName>
        <fullName evidence="7">Putative La ribonucleoprotein</fullName>
    </submittedName>
</protein>
<dbReference type="InterPro" id="IPR036388">
    <property type="entry name" value="WH-like_DNA-bd_sf"/>
</dbReference>
<evidence type="ECO:0000256" key="2">
    <source>
        <dbReference type="ARBA" id="ARBA00022884"/>
    </source>
</evidence>
<evidence type="ECO:0000256" key="4">
    <source>
        <dbReference type="PROSITE-ProRule" id="PRU00332"/>
    </source>
</evidence>
<dbReference type="PROSITE" id="PS51939">
    <property type="entry name" value="XRRM"/>
    <property type="match status" value="1"/>
</dbReference>
<name>A0A4Z1T2Z6_GIAMU</name>
<sequence length="357" mass="39789">MALPAQDLQLRNAITQLEYYFSNYNIVKDQFLIDEMRASGDDTVELAKVAAFPKLSAFGFTTEQLREAAKDSPVVEVTDDLRIRRRQPIPNNYNPEDLTLFVSGWPTGFAVDSIRQFFRDALGLRVEHVGLRYAKGKGRVFDGSTLLVFPDKETLQKAWEYFGSQETETPEALARAGVSREKDSSKYTADDAKDLLAIPLAEWKRLEKLRPVSEHKADATGEIKITRGLILKITGIGRLGFDTGTGTLEEGFKPASDSPADQAPSRDVIKTVFSEYGEIKFIDYTPGAETGYVRYSTGCPDATKSALAKYTTNKLILFGGECNVSMLEGDEETAYYLAIKQRGDSRTTRRQSRGRKA</sequence>
<dbReference type="InterPro" id="IPR006630">
    <property type="entry name" value="La_HTH"/>
</dbReference>
<dbReference type="InterPro" id="IPR014886">
    <property type="entry name" value="La_xRRM"/>
</dbReference>
<dbReference type="EMBL" id="VDLU01000003">
    <property type="protein sequence ID" value="TNJ27427.1"/>
    <property type="molecule type" value="Genomic_DNA"/>
</dbReference>
<comment type="subcellular location">
    <subcellularLocation>
        <location evidence="1">Nucleus</location>
    </subcellularLocation>
</comment>
<dbReference type="Proteomes" id="UP000315496">
    <property type="component" value="Chromosome 3"/>
</dbReference>
<feature type="domain" description="HTH La-type RNA-binding" evidence="5">
    <location>
        <begin position="3"/>
        <end position="96"/>
    </location>
</feature>
<dbReference type="Gene3D" id="1.10.10.10">
    <property type="entry name" value="Winged helix-like DNA-binding domain superfamily/Winged helix DNA-binding domain"/>
    <property type="match status" value="1"/>
</dbReference>
<dbReference type="InterPro" id="IPR012677">
    <property type="entry name" value="Nucleotide-bd_a/b_plait_sf"/>
</dbReference>
<dbReference type="PRINTS" id="PR00302">
    <property type="entry name" value="LUPUSLA"/>
</dbReference>
<gene>
    <name evidence="7" type="ORF">GMRT_12967</name>
</gene>
<keyword evidence="3" id="KW-0539">Nucleus</keyword>
<dbReference type="InterPro" id="IPR045180">
    <property type="entry name" value="La_dom_prot"/>
</dbReference>
<proteinExistence type="predicted"/>
<evidence type="ECO:0000256" key="3">
    <source>
        <dbReference type="ARBA" id="ARBA00023242"/>
    </source>
</evidence>
<dbReference type="OrthoDB" id="439993at2759"/>
<comment type="caution">
    <text evidence="7">The sequence shown here is derived from an EMBL/GenBank/DDBJ whole genome shotgun (WGS) entry which is preliminary data.</text>
</comment>
<dbReference type="SMART" id="SM00715">
    <property type="entry name" value="LA"/>
    <property type="match status" value="1"/>
</dbReference>
<keyword evidence="8" id="KW-1185">Reference proteome</keyword>
<dbReference type="VEuPathDB" id="GiardiaDB:GMRT_12967"/>